<dbReference type="Pfam" id="PF20866">
    <property type="entry name" value="MdcG_N"/>
    <property type="match status" value="1"/>
</dbReference>
<dbReference type="RefSeq" id="WP_082792758.1">
    <property type="nucleotide sequence ID" value="NZ_CP013234.1"/>
</dbReference>
<organism evidence="5">
    <name type="scientific">Collimonas pratensis</name>
    <dbReference type="NCBI Taxonomy" id="279113"/>
    <lineage>
        <taxon>Bacteria</taxon>
        <taxon>Pseudomonadati</taxon>
        <taxon>Pseudomonadota</taxon>
        <taxon>Betaproteobacteria</taxon>
        <taxon>Burkholderiales</taxon>
        <taxon>Oxalobacteraceae</taxon>
        <taxon>Collimonas</taxon>
    </lineage>
</organism>
<accession>A0A127Q3E3</accession>
<dbReference type="AlphaFoldDB" id="A0A127Q3E3"/>
<dbReference type="Pfam" id="PF10620">
    <property type="entry name" value="MdcG"/>
    <property type="match status" value="1"/>
</dbReference>
<evidence type="ECO:0000313" key="5">
    <source>
        <dbReference type="EMBL" id="AMP04569.1"/>
    </source>
</evidence>
<keyword evidence="2" id="KW-0548">Nucleotidyltransferase</keyword>
<reference evidence="5" key="1">
    <citation type="submission" date="2015-11" db="EMBL/GenBank/DDBJ databases">
        <title>Exploring the genomic traits of fungus-feeding bacterial genus Collimonas.</title>
        <authorList>
            <person name="Song C."/>
            <person name="Schmidt R."/>
            <person name="de Jager V."/>
            <person name="Krzyzanowska D."/>
            <person name="Jongedijk E."/>
            <person name="Cankar K."/>
            <person name="Beekwilder J."/>
            <person name="van Veen A."/>
            <person name="de Boer W."/>
            <person name="van Veen J.A."/>
            <person name="Garbeva P."/>
        </authorList>
    </citation>
    <scope>NUCLEOTIDE SEQUENCE [LARGE SCALE GENOMIC DNA]</scope>
    <source>
        <strain evidence="5">Ter91</strain>
    </source>
</reference>
<feature type="domain" description="Phosphoribosyl-dephospho-CoA transferase MdcG C-terminal" evidence="3">
    <location>
        <begin position="92"/>
        <end position="213"/>
    </location>
</feature>
<gene>
    <name evidence="5" type="primary">mdcG</name>
    <name evidence="5" type="ORF">CPter91_2203</name>
</gene>
<dbReference type="Proteomes" id="UP000074561">
    <property type="component" value="Chromosome"/>
</dbReference>
<dbReference type="GO" id="GO:0016779">
    <property type="term" value="F:nucleotidyltransferase activity"/>
    <property type="evidence" value="ECO:0007669"/>
    <property type="project" value="UniProtKB-KW"/>
</dbReference>
<keyword evidence="1" id="KW-0808">Transferase</keyword>
<proteinExistence type="predicted"/>
<evidence type="ECO:0000259" key="3">
    <source>
        <dbReference type="Pfam" id="PF10620"/>
    </source>
</evidence>
<dbReference type="PATRIC" id="fig|279113.9.peg.2187"/>
<dbReference type="InterPro" id="IPR049180">
    <property type="entry name" value="MdcG_C"/>
</dbReference>
<dbReference type="EMBL" id="CP013234">
    <property type="protein sequence ID" value="AMP04569.1"/>
    <property type="molecule type" value="Genomic_DNA"/>
</dbReference>
<dbReference type="OrthoDB" id="8562329at2"/>
<sequence>MRTYVITRHSLAWLSAEGWQRAALAATADNQATLARWQQEDWPLVLRRREADTPPDELCLGLALPPDGNGDKVRIPLQVQLADVQRVAEPLTLRQALAHMPSGWSGPLRAFAGDCLHSGIALKLYGSWAWQILTKQSYVTANSDIDLLFTPRNAPEFARGMALLAQHAARLPLDGEVIFPDGRAVAWKECWQAMQADSQPRVLVKTESGVGLTALASLVASLEPA</sequence>
<evidence type="ECO:0000256" key="2">
    <source>
        <dbReference type="ARBA" id="ARBA00022695"/>
    </source>
</evidence>
<dbReference type="STRING" id="279113.CPter91_2203"/>
<dbReference type="KEGG" id="cpra:CPter91_2203"/>
<evidence type="ECO:0000256" key="1">
    <source>
        <dbReference type="ARBA" id="ARBA00022679"/>
    </source>
</evidence>
<dbReference type="InterPro" id="IPR017557">
    <property type="entry name" value="Holo-ACP_synthase"/>
</dbReference>
<protein>
    <submittedName>
        <fullName evidence="5">Malonate decarboxylase holo-[acyl-carrier-protein] synthase</fullName>
    </submittedName>
</protein>
<dbReference type="InterPro" id="IPR048903">
    <property type="entry name" value="MdcG_N"/>
</dbReference>
<feature type="domain" description="Phosphoribosyl-dephospho-CoA transferase MdcG N-terminal" evidence="4">
    <location>
        <begin position="8"/>
        <end position="90"/>
    </location>
</feature>
<name>A0A127Q3E3_9BURK</name>
<evidence type="ECO:0000259" key="4">
    <source>
        <dbReference type="Pfam" id="PF20866"/>
    </source>
</evidence>
<dbReference type="NCBIfam" id="TIGR03135">
    <property type="entry name" value="malonate_mdcG"/>
    <property type="match status" value="1"/>
</dbReference>